<accession>A0A840G1C6</accession>
<dbReference type="InterPro" id="IPR021109">
    <property type="entry name" value="Peptidase_aspartic_dom_sf"/>
</dbReference>
<keyword evidence="3" id="KW-1185">Reference proteome</keyword>
<dbReference type="GO" id="GO:0006508">
    <property type="term" value="P:proteolysis"/>
    <property type="evidence" value="ECO:0007669"/>
    <property type="project" value="UniProtKB-KW"/>
</dbReference>
<evidence type="ECO:0000313" key="3">
    <source>
        <dbReference type="Proteomes" id="UP000587070"/>
    </source>
</evidence>
<dbReference type="Gene3D" id="2.40.70.10">
    <property type="entry name" value="Acid Proteases"/>
    <property type="match status" value="1"/>
</dbReference>
<dbReference type="SUPFAM" id="SSF50630">
    <property type="entry name" value="Acid proteases"/>
    <property type="match status" value="1"/>
</dbReference>
<feature type="signal peptide" evidence="1">
    <location>
        <begin position="1"/>
        <end position="41"/>
    </location>
</feature>
<gene>
    <name evidence="2" type="ORF">GGD90_002445</name>
</gene>
<dbReference type="Proteomes" id="UP000587070">
    <property type="component" value="Unassembled WGS sequence"/>
</dbReference>
<comment type="caution">
    <text evidence="2">The sequence shown here is derived from an EMBL/GenBank/DDBJ whole genome shotgun (WGS) entry which is preliminary data.</text>
</comment>
<protein>
    <submittedName>
        <fullName evidence="2">Aspartyl protease family protein</fullName>
    </submittedName>
</protein>
<dbReference type="NCBIfam" id="TIGR02281">
    <property type="entry name" value="clan_AA_DTGA"/>
    <property type="match status" value="1"/>
</dbReference>
<organism evidence="2 3">
    <name type="scientific">Rhodocyclus tenuis</name>
    <name type="common">Rhodospirillum tenue</name>
    <dbReference type="NCBI Taxonomy" id="1066"/>
    <lineage>
        <taxon>Bacteria</taxon>
        <taxon>Pseudomonadati</taxon>
        <taxon>Pseudomonadota</taxon>
        <taxon>Betaproteobacteria</taxon>
        <taxon>Rhodocyclales</taxon>
        <taxon>Rhodocyclaceae</taxon>
        <taxon>Rhodocyclus</taxon>
    </lineage>
</organism>
<reference evidence="2 3" key="1">
    <citation type="submission" date="2020-08" db="EMBL/GenBank/DDBJ databases">
        <title>Genome sequencing of Purple Non-Sulfur Bacteria from various extreme environments.</title>
        <authorList>
            <person name="Mayer M."/>
        </authorList>
    </citation>
    <scope>NUCLEOTIDE SEQUENCE [LARGE SCALE GENOMIC DNA]</scope>
    <source>
        <strain evidence="2 3">2761</strain>
    </source>
</reference>
<dbReference type="RefSeq" id="WP_228273774.1">
    <property type="nucleotide sequence ID" value="NZ_JACIGE010000009.1"/>
</dbReference>
<name>A0A840G1C6_RHOTE</name>
<dbReference type="InterPro" id="IPR011969">
    <property type="entry name" value="Clan_AA_Asp_peptidase_C"/>
</dbReference>
<sequence length="232" mass="24131">MTTGFMIDALCPLAMKAADSTRAALTCVCLLAGMASTPVLAADVGLAGVFPGKALLTINGGAPRTVAFGSTTAEGVRVLVVDGESATLEVDGRRRALRVGQNVAAQRATEGEKAVLSADGQGHFLTTGLINGRSMRFLVDTGASVVSLGAGDAARLGIDARNGQPGFANTANGQTPVRRVSLDSVRVGEITLYNVDAIVHEHDLPFGLLGMSFLNRMEMQREGSTLTLKKRF</sequence>
<keyword evidence="2" id="KW-0378">Hydrolase</keyword>
<dbReference type="GO" id="GO:0008233">
    <property type="term" value="F:peptidase activity"/>
    <property type="evidence" value="ECO:0007669"/>
    <property type="project" value="UniProtKB-KW"/>
</dbReference>
<keyword evidence="1" id="KW-0732">Signal</keyword>
<dbReference type="CDD" id="cd05483">
    <property type="entry name" value="retropepsin_like_bacteria"/>
    <property type="match status" value="1"/>
</dbReference>
<dbReference type="AlphaFoldDB" id="A0A840G1C6"/>
<dbReference type="Pfam" id="PF13975">
    <property type="entry name" value="gag-asp_proteas"/>
    <property type="match status" value="1"/>
</dbReference>
<feature type="chain" id="PRO_5032862015" evidence="1">
    <location>
        <begin position="42"/>
        <end position="232"/>
    </location>
</feature>
<evidence type="ECO:0000256" key="1">
    <source>
        <dbReference type="SAM" id="SignalP"/>
    </source>
</evidence>
<keyword evidence="2" id="KW-0645">Protease</keyword>
<evidence type="ECO:0000313" key="2">
    <source>
        <dbReference type="EMBL" id="MBB4248054.1"/>
    </source>
</evidence>
<dbReference type="EMBL" id="JACIGE010000009">
    <property type="protein sequence ID" value="MBB4248054.1"/>
    <property type="molecule type" value="Genomic_DNA"/>
</dbReference>
<dbReference type="InterPro" id="IPR034122">
    <property type="entry name" value="Retropepsin-like_bacterial"/>
</dbReference>
<proteinExistence type="predicted"/>